<dbReference type="PANTHER" id="PTHR33434:SF4">
    <property type="entry name" value="PHOSPHATASE PROTEIN"/>
    <property type="match status" value="1"/>
</dbReference>
<dbReference type="GO" id="GO:0004371">
    <property type="term" value="F:glycerone kinase activity"/>
    <property type="evidence" value="ECO:0007669"/>
    <property type="project" value="InterPro"/>
</dbReference>
<accession>A0A9W6L679</accession>
<dbReference type="Pfam" id="PF21645">
    <property type="entry name" value="FakA-like_M"/>
    <property type="match status" value="1"/>
</dbReference>
<dbReference type="Gene3D" id="1.25.40.340">
    <property type="match status" value="1"/>
</dbReference>
<protein>
    <submittedName>
        <fullName evidence="2">Dihydroxyacetone kinase</fullName>
    </submittedName>
</protein>
<keyword evidence="2" id="KW-0808">Transferase</keyword>
<gene>
    <name evidence="2" type="ORF">GCM10017577_55480</name>
</gene>
<name>A0A9W6L679_9PSEU</name>
<organism evidence="2 3">
    <name type="scientific">Pseudonocardia halophobica</name>
    <dbReference type="NCBI Taxonomy" id="29401"/>
    <lineage>
        <taxon>Bacteria</taxon>
        <taxon>Bacillati</taxon>
        <taxon>Actinomycetota</taxon>
        <taxon>Actinomycetes</taxon>
        <taxon>Pseudonocardiales</taxon>
        <taxon>Pseudonocardiaceae</taxon>
        <taxon>Pseudonocardia</taxon>
    </lineage>
</organism>
<dbReference type="InterPro" id="IPR036117">
    <property type="entry name" value="DhaL_dom_sf"/>
</dbReference>
<dbReference type="Pfam" id="PF02734">
    <property type="entry name" value="Dak2"/>
    <property type="match status" value="1"/>
</dbReference>
<dbReference type="InterPro" id="IPR050270">
    <property type="entry name" value="DegV_domain_contain"/>
</dbReference>
<dbReference type="InterPro" id="IPR033470">
    <property type="entry name" value="FakA-like_C"/>
</dbReference>
<dbReference type="PROSITE" id="PS51480">
    <property type="entry name" value="DHAL"/>
    <property type="match status" value="1"/>
</dbReference>
<reference evidence="2" key="1">
    <citation type="journal article" date="2014" name="Int. J. Syst. Evol. Microbiol.">
        <title>Complete genome sequence of Corynebacterium casei LMG S-19264T (=DSM 44701T), isolated from a smear-ripened cheese.</title>
        <authorList>
            <consortium name="US DOE Joint Genome Institute (JGI-PGF)"/>
            <person name="Walter F."/>
            <person name="Albersmeier A."/>
            <person name="Kalinowski J."/>
            <person name="Ruckert C."/>
        </authorList>
    </citation>
    <scope>NUCLEOTIDE SEQUENCE</scope>
    <source>
        <strain evidence="2">VKM Ac-1069</strain>
    </source>
</reference>
<evidence type="ECO:0000313" key="3">
    <source>
        <dbReference type="Proteomes" id="UP001143463"/>
    </source>
</evidence>
<evidence type="ECO:0000313" key="2">
    <source>
        <dbReference type="EMBL" id="GLL14401.1"/>
    </source>
</evidence>
<dbReference type="AlphaFoldDB" id="A0A9W6L679"/>
<proteinExistence type="predicted"/>
<dbReference type="EMBL" id="BSFQ01000031">
    <property type="protein sequence ID" value="GLL14401.1"/>
    <property type="molecule type" value="Genomic_DNA"/>
</dbReference>
<sequence>MPPTLDAALLRRWAAAAVAGLDRHRGELDGINVFPVADADTGTNMLLTMRAGADAVDQGSGDAAEIAAALAKGALRGARGNSGTILSQLLRGLAEALGAGEDLAGALRRASELATAAVAEPREGTMLTVIAAAAEAAAELGGDPVAVADAAHAAVARTTGQLAELSRAGVVDAGGLGVAVVLDALVEACAGRVPERSRVVVRDRAALTAARESGSEQYDSEVMYLLDRTTDDAVTALRARLTSLGDSVVVVGDGSGTWNVHVHCTDVGAAIEAGIEAGRPHRVTVMRFDDRPPEPERPTFRRSRAVLMIASGAGVAELARAAGADVLETRPGHTVSGRELADSVEATGAAHVALMTCDVGLLDLASRVAGAARDEGREVVVVPTTSVPQGLAALAVHDLSRNAADDVVAMAEAAAGTRTGGLVVAEAEALTWVGRCAPGEVLGMSEGEVVLIAPDLTVGALWLAHRMLTPGGELVTALLGADAPEELGSGLAEDLRRTHPEVDVVVYRGGQVDFPLVLGVE</sequence>
<dbReference type="SMART" id="SM01121">
    <property type="entry name" value="Dak1_2"/>
    <property type="match status" value="1"/>
</dbReference>
<dbReference type="GO" id="GO:0006071">
    <property type="term" value="P:glycerol metabolic process"/>
    <property type="evidence" value="ECO:0007669"/>
    <property type="project" value="InterPro"/>
</dbReference>
<keyword evidence="3" id="KW-1185">Reference proteome</keyword>
<dbReference type="Proteomes" id="UP001143463">
    <property type="component" value="Unassembled WGS sequence"/>
</dbReference>
<dbReference type="RefSeq" id="WP_037046885.1">
    <property type="nucleotide sequence ID" value="NZ_BSFQ01000031.1"/>
</dbReference>
<evidence type="ECO:0000259" key="1">
    <source>
        <dbReference type="PROSITE" id="PS51480"/>
    </source>
</evidence>
<reference evidence="2" key="2">
    <citation type="submission" date="2023-01" db="EMBL/GenBank/DDBJ databases">
        <authorList>
            <person name="Sun Q."/>
            <person name="Evtushenko L."/>
        </authorList>
    </citation>
    <scope>NUCLEOTIDE SEQUENCE</scope>
    <source>
        <strain evidence="2">VKM Ac-1069</strain>
    </source>
</reference>
<dbReference type="SUPFAM" id="SSF101473">
    <property type="entry name" value="DhaL-like"/>
    <property type="match status" value="1"/>
</dbReference>
<dbReference type="InterPro" id="IPR004007">
    <property type="entry name" value="DhaL_dom"/>
</dbReference>
<dbReference type="Pfam" id="PF13684">
    <property type="entry name" value="FakA-like_C"/>
    <property type="match status" value="1"/>
</dbReference>
<keyword evidence="2" id="KW-0418">Kinase</keyword>
<feature type="domain" description="DhaL" evidence="1">
    <location>
        <begin position="8"/>
        <end position="187"/>
    </location>
</feature>
<comment type="caution">
    <text evidence="2">The sequence shown here is derived from an EMBL/GenBank/DDBJ whole genome shotgun (WGS) entry which is preliminary data.</text>
</comment>
<dbReference type="SMART" id="SM01120">
    <property type="entry name" value="Dak2"/>
    <property type="match status" value="1"/>
</dbReference>
<dbReference type="InterPro" id="IPR048394">
    <property type="entry name" value="FakA-like_M"/>
</dbReference>
<dbReference type="PANTHER" id="PTHR33434">
    <property type="entry name" value="DEGV DOMAIN-CONTAINING PROTEIN DR_1986-RELATED"/>
    <property type="match status" value="1"/>
</dbReference>